<gene>
    <name evidence="1" type="ORF">ASPCADRAFT_132229</name>
</gene>
<keyword evidence="2" id="KW-1185">Reference proteome</keyword>
<dbReference type="VEuPathDB" id="FungiDB:ASPCADRAFT_132229"/>
<name>A0A1R3RHD0_ASPC5</name>
<reference evidence="2" key="1">
    <citation type="journal article" date="2017" name="Genome Biol.">
        <title>Comparative genomics reveals high biological diversity and specific adaptations in the industrially and medically important fungal genus Aspergillus.</title>
        <authorList>
            <person name="de Vries R.P."/>
            <person name="Riley R."/>
            <person name="Wiebenga A."/>
            <person name="Aguilar-Osorio G."/>
            <person name="Amillis S."/>
            <person name="Uchima C.A."/>
            <person name="Anderluh G."/>
            <person name="Asadollahi M."/>
            <person name="Askin M."/>
            <person name="Barry K."/>
            <person name="Battaglia E."/>
            <person name="Bayram O."/>
            <person name="Benocci T."/>
            <person name="Braus-Stromeyer S.A."/>
            <person name="Caldana C."/>
            <person name="Canovas D."/>
            <person name="Cerqueira G.C."/>
            <person name="Chen F."/>
            <person name="Chen W."/>
            <person name="Choi C."/>
            <person name="Clum A."/>
            <person name="Dos Santos R.A."/>
            <person name="Damasio A.R."/>
            <person name="Diallinas G."/>
            <person name="Emri T."/>
            <person name="Fekete E."/>
            <person name="Flipphi M."/>
            <person name="Freyberg S."/>
            <person name="Gallo A."/>
            <person name="Gournas C."/>
            <person name="Habgood R."/>
            <person name="Hainaut M."/>
            <person name="Harispe M.L."/>
            <person name="Henrissat B."/>
            <person name="Hilden K.S."/>
            <person name="Hope R."/>
            <person name="Hossain A."/>
            <person name="Karabika E."/>
            <person name="Karaffa L."/>
            <person name="Karanyi Z."/>
            <person name="Krasevec N."/>
            <person name="Kuo A."/>
            <person name="Kusch H."/>
            <person name="LaButti K."/>
            <person name="Lagendijk E.L."/>
            <person name="Lapidus A."/>
            <person name="Levasseur A."/>
            <person name="Lindquist E."/>
            <person name="Lipzen A."/>
            <person name="Logrieco A.F."/>
            <person name="MacCabe A."/>
            <person name="Maekelae M.R."/>
            <person name="Malavazi I."/>
            <person name="Melin P."/>
            <person name="Meyer V."/>
            <person name="Mielnichuk N."/>
            <person name="Miskei M."/>
            <person name="Molnar A.P."/>
            <person name="Mule G."/>
            <person name="Ngan C.Y."/>
            <person name="Orejas M."/>
            <person name="Orosz E."/>
            <person name="Ouedraogo J.P."/>
            <person name="Overkamp K.M."/>
            <person name="Park H.-S."/>
            <person name="Perrone G."/>
            <person name="Piumi F."/>
            <person name="Punt P.J."/>
            <person name="Ram A.F."/>
            <person name="Ramon A."/>
            <person name="Rauscher S."/>
            <person name="Record E."/>
            <person name="Riano-Pachon D.M."/>
            <person name="Robert V."/>
            <person name="Roehrig J."/>
            <person name="Ruller R."/>
            <person name="Salamov A."/>
            <person name="Salih N.S."/>
            <person name="Samson R.A."/>
            <person name="Sandor E."/>
            <person name="Sanguinetti M."/>
            <person name="Schuetze T."/>
            <person name="Sepcic K."/>
            <person name="Shelest E."/>
            <person name="Sherlock G."/>
            <person name="Sophianopoulou V."/>
            <person name="Squina F.M."/>
            <person name="Sun H."/>
            <person name="Susca A."/>
            <person name="Todd R.B."/>
            <person name="Tsang A."/>
            <person name="Unkles S.E."/>
            <person name="van de Wiele N."/>
            <person name="van Rossen-Uffink D."/>
            <person name="Oliveira J.V."/>
            <person name="Vesth T.C."/>
            <person name="Visser J."/>
            <person name="Yu J.-H."/>
            <person name="Zhou M."/>
            <person name="Andersen M.R."/>
            <person name="Archer D.B."/>
            <person name="Baker S.E."/>
            <person name="Benoit I."/>
            <person name="Brakhage A.A."/>
            <person name="Braus G.H."/>
            <person name="Fischer R."/>
            <person name="Frisvad J.C."/>
            <person name="Goldman G.H."/>
            <person name="Houbraken J."/>
            <person name="Oakley B."/>
            <person name="Pocsi I."/>
            <person name="Scazzocchio C."/>
            <person name="Seiboth B."/>
            <person name="vanKuyk P.A."/>
            <person name="Wortman J."/>
            <person name="Dyer P.S."/>
            <person name="Grigoriev I.V."/>
        </authorList>
    </citation>
    <scope>NUCLEOTIDE SEQUENCE [LARGE SCALE GENOMIC DNA]</scope>
    <source>
        <strain evidence="2">ITEM 5010</strain>
    </source>
</reference>
<sequence length="304" mass="34429">MSEIVCSRIVDLDWLIPRLLDTDAENNDIERLTPWVFEHSQVASYESFGDWPKERTEFRDVFYRLCMQTYFEAEEAGALADALKSTETVTLPRKNWKAPRRADFADSMRWQGLFLSSLIEAIYHNLSEVLDGGPELHFPVSKFQQEYVIGGQRYSSSPDGAAIVGLPEVRIPVISFVGCYEKETWNEFLGEIVSIMLGQLAKNIDSAGLQDQEVFAVGLYGRCIYIARGYFTSDLIARVHSKGCSENEMVNLDFTRSYDLRLKEDWLEAARGLTRLLRYLLSGTARLGGIQSHVDRIASSAPTV</sequence>
<dbReference type="Proteomes" id="UP000188318">
    <property type="component" value="Unassembled WGS sequence"/>
</dbReference>
<dbReference type="EMBL" id="KV907503">
    <property type="protein sequence ID" value="OOF93887.1"/>
    <property type="molecule type" value="Genomic_DNA"/>
</dbReference>
<proteinExistence type="predicted"/>
<dbReference type="AlphaFoldDB" id="A0A1R3RHD0"/>
<evidence type="ECO:0000313" key="2">
    <source>
        <dbReference type="Proteomes" id="UP000188318"/>
    </source>
</evidence>
<protein>
    <submittedName>
        <fullName evidence="1">Uncharacterized protein</fullName>
    </submittedName>
</protein>
<dbReference type="OrthoDB" id="4497058at2759"/>
<evidence type="ECO:0000313" key="1">
    <source>
        <dbReference type="EMBL" id="OOF93887.1"/>
    </source>
</evidence>
<organism evidence="1 2">
    <name type="scientific">Aspergillus carbonarius (strain ITEM 5010)</name>
    <dbReference type="NCBI Taxonomy" id="602072"/>
    <lineage>
        <taxon>Eukaryota</taxon>
        <taxon>Fungi</taxon>
        <taxon>Dikarya</taxon>
        <taxon>Ascomycota</taxon>
        <taxon>Pezizomycotina</taxon>
        <taxon>Eurotiomycetes</taxon>
        <taxon>Eurotiomycetidae</taxon>
        <taxon>Eurotiales</taxon>
        <taxon>Aspergillaceae</taxon>
        <taxon>Aspergillus</taxon>
        <taxon>Aspergillus subgen. Circumdati</taxon>
    </lineage>
</organism>
<accession>A0A1R3RHD0</accession>